<evidence type="ECO:0000256" key="4">
    <source>
        <dbReference type="ARBA" id="ARBA00022723"/>
    </source>
</evidence>
<keyword evidence="5" id="KW-0256">Endoplasmic reticulum</keyword>
<evidence type="ECO:0000256" key="2">
    <source>
        <dbReference type="ARBA" id="ARBA00006511"/>
    </source>
</evidence>
<dbReference type="GO" id="GO:0005789">
    <property type="term" value="C:endoplasmic reticulum membrane"/>
    <property type="evidence" value="ECO:0007669"/>
    <property type="project" value="UniProtKB-SubCell"/>
</dbReference>
<protein>
    <recommendedName>
        <fullName evidence="3">procollagen-proline 4-dioxygenase</fullName>
        <ecNumber evidence="3">1.14.11.2</ecNumber>
    </recommendedName>
</protein>
<comment type="similarity">
    <text evidence="2">Belongs to the P4HA family.</text>
</comment>
<dbReference type="InterPro" id="IPR045054">
    <property type="entry name" value="P4HA-like"/>
</dbReference>
<dbReference type="SMART" id="SM00254">
    <property type="entry name" value="ShKT"/>
    <property type="match status" value="1"/>
</dbReference>
<dbReference type="GO" id="GO:0046872">
    <property type="term" value="F:metal ion binding"/>
    <property type="evidence" value="ECO:0007669"/>
    <property type="project" value="UniProtKB-KW"/>
</dbReference>
<dbReference type="Proteomes" id="UP000289738">
    <property type="component" value="Chromosome A05"/>
</dbReference>
<dbReference type="EC" id="1.14.11.2" evidence="3"/>
<organism evidence="9 10">
    <name type="scientific">Arachis hypogaea</name>
    <name type="common">Peanut</name>
    <dbReference type="NCBI Taxonomy" id="3818"/>
    <lineage>
        <taxon>Eukaryota</taxon>
        <taxon>Viridiplantae</taxon>
        <taxon>Streptophyta</taxon>
        <taxon>Embryophyta</taxon>
        <taxon>Tracheophyta</taxon>
        <taxon>Spermatophyta</taxon>
        <taxon>Magnoliopsida</taxon>
        <taxon>eudicotyledons</taxon>
        <taxon>Gunneridae</taxon>
        <taxon>Pentapetalae</taxon>
        <taxon>rosids</taxon>
        <taxon>fabids</taxon>
        <taxon>Fabales</taxon>
        <taxon>Fabaceae</taxon>
        <taxon>Papilionoideae</taxon>
        <taxon>50 kb inversion clade</taxon>
        <taxon>dalbergioids sensu lato</taxon>
        <taxon>Dalbergieae</taxon>
        <taxon>Pterocarpus clade</taxon>
        <taxon>Arachis</taxon>
    </lineage>
</organism>
<keyword evidence="7" id="KW-0472">Membrane</keyword>
<gene>
    <name evidence="9" type="ORF">Ahy_A05g021952</name>
</gene>
<proteinExistence type="inferred from homology"/>
<dbReference type="PANTHER" id="PTHR10869">
    <property type="entry name" value="PROLYL 4-HYDROXYLASE ALPHA SUBUNIT"/>
    <property type="match status" value="1"/>
</dbReference>
<evidence type="ECO:0000313" key="9">
    <source>
        <dbReference type="EMBL" id="RYR56189.1"/>
    </source>
</evidence>
<dbReference type="InterPro" id="IPR003582">
    <property type="entry name" value="ShKT_dom"/>
</dbReference>
<name>A0A445CZ37_ARAHY</name>
<keyword evidence="4" id="KW-0479">Metal-binding</keyword>
<keyword evidence="6" id="KW-0408">Iron</keyword>
<dbReference type="Gene3D" id="2.60.120.620">
    <property type="entry name" value="q2cbj1_9rhob like domain"/>
    <property type="match status" value="1"/>
</dbReference>
<keyword evidence="10" id="KW-1185">Reference proteome</keyword>
<reference evidence="9 10" key="1">
    <citation type="submission" date="2019-01" db="EMBL/GenBank/DDBJ databases">
        <title>Sequencing of cultivated peanut Arachis hypogaea provides insights into genome evolution and oil improvement.</title>
        <authorList>
            <person name="Chen X."/>
        </authorList>
    </citation>
    <scope>NUCLEOTIDE SEQUENCE [LARGE SCALE GENOMIC DNA]</scope>
    <source>
        <strain evidence="10">cv. Fuhuasheng</strain>
        <tissue evidence="9">Leaves</tissue>
    </source>
</reference>
<evidence type="ECO:0000256" key="3">
    <source>
        <dbReference type="ARBA" id="ARBA00012269"/>
    </source>
</evidence>
<dbReference type="Pfam" id="PF01549">
    <property type="entry name" value="ShK"/>
    <property type="match status" value="1"/>
</dbReference>
<comment type="caution">
    <text evidence="9">The sequence shown here is derived from an EMBL/GenBank/DDBJ whole genome shotgun (WGS) entry which is preliminary data.</text>
</comment>
<feature type="domain" description="ShKT" evidence="8">
    <location>
        <begin position="100"/>
        <end position="140"/>
    </location>
</feature>
<dbReference type="GO" id="GO:0004656">
    <property type="term" value="F:procollagen-proline 4-dioxygenase activity"/>
    <property type="evidence" value="ECO:0007669"/>
    <property type="project" value="UniProtKB-EC"/>
</dbReference>
<evidence type="ECO:0000256" key="1">
    <source>
        <dbReference type="ARBA" id="ARBA00004586"/>
    </source>
</evidence>
<evidence type="ECO:0000256" key="6">
    <source>
        <dbReference type="ARBA" id="ARBA00023004"/>
    </source>
</evidence>
<dbReference type="PANTHER" id="PTHR10869:SF102">
    <property type="entry name" value="PROLYL 4-HYDROXYLASE 12-RELATED"/>
    <property type="match status" value="1"/>
</dbReference>
<evidence type="ECO:0000259" key="8">
    <source>
        <dbReference type="PROSITE" id="PS51670"/>
    </source>
</evidence>
<dbReference type="PROSITE" id="PS51670">
    <property type="entry name" value="SHKT"/>
    <property type="match status" value="1"/>
</dbReference>
<dbReference type="AlphaFoldDB" id="A0A445CZ37"/>
<comment type="subcellular location">
    <subcellularLocation>
        <location evidence="1">Endoplasmic reticulum membrane</location>
    </subcellularLocation>
</comment>
<accession>A0A445CZ37</accession>
<evidence type="ECO:0000256" key="7">
    <source>
        <dbReference type="ARBA" id="ARBA00023136"/>
    </source>
</evidence>
<evidence type="ECO:0000313" key="10">
    <source>
        <dbReference type="Proteomes" id="UP000289738"/>
    </source>
</evidence>
<dbReference type="EMBL" id="SDMP01000005">
    <property type="protein sequence ID" value="RYR56189.1"/>
    <property type="molecule type" value="Genomic_DNA"/>
</dbReference>
<evidence type="ECO:0000256" key="5">
    <source>
        <dbReference type="ARBA" id="ARBA00022824"/>
    </source>
</evidence>
<sequence length="140" mass="15306">MATVILYLSNSTQGGQILFPESEPKSSGMSDCGESNKFLQPVKGNAVLFFSLHLSATHDKRSIHSRCPILKGDMWSAIKYLYAKPIGESKVPTVSDGGDCIDEDDNCAAWAAMGECQRNPVFMIGSQDYYGTCRKSCHLC</sequence>